<evidence type="ECO:0000313" key="5">
    <source>
        <dbReference type="EMBL" id="ABR83027.1"/>
    </source>
</evidence>
<reference evidence="5 6" key="2">
    <citation type="journal article" date="2010" name="PLoS ONE">
        <title>Complete genome sequence of the multiresistant taxonomic outlier Pseudomonas aeruginosa PA7.</title>
        <authorList>
            <person name="Roy P.H."/>
            <person name="Tetu S.G."/>
            <person name="Larouche A."/>
            <person name="Elbourne L."/>
            <person name="Tremblay S."/>
            <person name="Ren Q."/>
            <person name="Dodson R."/>
            <person name="Harkins D."/>
            <person name="Shay R."/>
            <person name="Watkins K."/>
            <person name="Mahamoud Y."/>
            <person name="Paulsen I.T."/>
        </authorList>
    </citation>
    <scope>NUCLEOTIDE SEQUENCE [LARGE SCALE GENOMIC DNA]</scope>
    <source>
        <strain evidence="5 6">PA7</strain>
    </source>
</reference>
<gene>
    <name evidence="5" type="ordered locus">PSPA7_1260</name>
</gene>
<dbReference type="AlphaFoldDB" id="A6V0R0"/>
<evidence type="ECO:0000313" key="6">
    <source>
        <dbReference type="Proteomes" id="UP000001582"/>
    </source>
</evidence>
<evidence type="ECO:0000256" key="3">
    <source>
        <dbReference type="ARBA" id="ARBA00022989"/>
    </source>
</evidence>
<reference evidence="5 6" key="1">
    <citation type="submission" date="2007-06" db="EMBL/GenBank/DDBJ databases">
        <authorList>
            <person name="Dodson R.J."/>
            <person name="Harkins D."/>
            <person name="Paulsen I.T."/>
        </authorList>
    </citation>
    <scope>NUCLEOTIDE SEQUENCE [LARGE SCALE GENOMIC DNA]</scope>
    <source>
        <strain evidence="5 6">PA7</strain>
    </source>
</reference>
<name>A6V0R0_PSEP7</name>
<keyword evidence="3" id="KW-1133">Transmembrane helix</keyword>
<keyword evidence="2" id="KW-0812">Transmembrane</keyword>
<dbReference type="Pfam" id="PF01988">
    <property type="entry name" value="VIT1"/>
    <property type="match status" value="1"/>
</dbReference>
<dbReference type="Proteomes" id="UP000001582">
    <property type="component" value="Chromosome"/>
</dbReference>
<dbReference type="EMBL" id="CP000744">
    <property type="protein sequence ID" value="ABR83027.1"/>
    <property type="molecule type" value="Genomic_DNA"/>
</dbReference>
<keyword evidence="4" id="KW-0472">Membrane</keyword>
<dbReference type="KEGG" id="pap:PSPA7_1260"/>
<dbReference type="GO" id="GO:0030026">
    <property type="term" value="P:intracellular manganese ion homeostasis"/>
    <property type="evidence" value="ECO:0007669"/>
    <property type="project" value="InterPro"/>
</dbReference>
<accession>A6V0R0</accession>
<dbReference type="GO" id="GO:0012505">
    <property type="term" value="C:endomembrane system"/>
    <property type="evidence" value="ECO:0007669"/>
    <property type="project" value="UniProtKB-SubCell"/>
</dbReference>
<dbReference type="HOGENOM" id="CLU_3121560_0_0_6"/>
<protein>
    <submittedName>
        <fullName evidence="5">Nodulin-lile protein</fullName>
    </submittedName>
</protein>
<sequence length="50" mass="4691">MLGANDGLVSNLCLVMGVAGASMAHSSIVLTGRAGLVSGACSMALGVGLG</sequence>
<evidence type="ECO:0000256" key="1">
    <source>
        <dbReference type="ARBA" id="ARBA00004127"/>
    </source>
</evidence>
<proteinExistence type="predicted"/>
<dbReference type="InterPro" id="IPR008217">
    <property type="entry name" value="Ccc1_fam"/>
</dbReference>
<organism evidence="5 6">
    <name type="scientific">Pseudomonas paraeruginosa (strain DSM 24068 / PA7)</name>
    <name type="common">Pseudomonas aeruginosa (strain PA7)</name>
    <dbReference type="NCBI Taxonomy" id="381754"/>
    <lineage>
        <taxon>Bacteria</taxon>
        <taxon>Pseudomonadati</taxon>
        <taxon>Pseudomonadota</taxon>
        <taxon>Gammaproteobacteria</taxon>
        <taxon>Pseudomonadales</taxon>
        <taxon>Pseudomonadaceae</taxon>
        <taxon>Pseudomonas</taxon>
        <taxon>Pseudomonas paraeruginosa</taxon>
    </lineage>
</organism>
<dbReference type="GO" id="GO:0005384">
    <property type="term" value="F:manganese ion transmembrane transporter activity"/>
    <property type="evidence" value="ECO:0007669"/>
    <property type="project" value="InterPro"/>
</dbReference>
<evidence type="ECO:0000256" key="2">
    <source>
        <dbReference type="ARBA" id="ARBA00022692"/>
    </source>
</evidence>
<evidence type="ECO:0000256" key="4">
    <source>
        <dbReference type="ARBA" id="ARBA00023136"/>
    </source>
</evidence>
<comment type="subcellular location">
    <subcellularLocation>
        <location evidence="1">Endomembrane system</location>
        <topology evidence="1">Multi-pass membrane protein</topology>
    </subcellularLocation>
</comment>